<accession>A0A2T1M2G6</accession>
<evidence type="ECO:0000259" key="1">
    <source>
        <dbReference type="PROSITE" id="PS51677"/>
    </source>
</evidence>
<keyword evidence="3" id="KW-1185">Reference proteome</keyword>
<name>A0A2T1M2G6_9CHRO</name>
<evidence type="ECO:0000313" key="3">
    <source>
        <dbReference type="Proteomes" id="UP000239001"/>
    </source>
</evidence>
<dbReference type="InterPro" id="IPR050248">
    <property type="entry name" value="Polysacc_deacetylase_ArnD"/>
</dbReference>
<dbReference type="PANTHER" id="PTHR10587:SF137">
    <property type="entry name" value="4-DEOXY-4-FORMAMIDO-L-ARABINOSE-PHOSPHOUNDECAPRENOL DEFORMYLASE ARND-RELATED"/>
    <property type="match status" value="1"/>
</dbReference>
<dbReference type="Proteomes" id="UP000239001">
    <property type="component" value="Unassembled WGS sequence"/>
</dbReference>
<dbReference type="Pfam" id="PF01522">
    <property type="entry name" value="Polysacc_deac_1"/>
    <property type="match status" value="1"/>
</dbReference>
<dbReference type="OrthoDB" id="9806342at2"/>
<proteinExistence type="predicted"/>
<dbReference type="EMBL" id="PXOH01000002">
    <property type="protein sequence ID" value="PSF38939.1"/>
    <property type="molecule type" value="Genomic_DNA"/>
</dbReference>
<dbReference type="GO" id="GO:0016810">
    <property type="term" value="F:hydrolase activity, acting on carbon-nitrogen (but not peptide) bonds"/>
    <property type="evidence" value="ECO:0007669"/>
    <property type="project" value="InterPro"/>
</dbReference>
<dbReference type="SUPFAM" id="SSF88713">
    <property type="entry name" value="Glycoside hydrolase/deacetylase"/>
    <property type="match status" value="1"/>
</dbReference>
<dbReference type="InterPro" id="IPR011330">
    <property type="entry name" value="Glyco_hydro/deAcase_b/a-brl"/>
</dbReference>
<organism evidence="2 3">
    <name type="scientific">Aphanothece hegewaldii CCALA 016</name>
    <dbReference type="NCBI Taxonomy" id="2107694"/>
    <lineage>
        <taxon>Bacteria</taxon>
        <taxon>Bacillati</taxon>
        <taxon>Cyanobacteriota</taxon>
        <taxon>Cyanophyceae</taxon>
        <taxon>Oscillatoriophycideae</taxon>
        <taxon>Chroococcales</taxon>
        <taxon>Aphanothecaceae</taxon>
        <taxon>Aphanothece</taxon>
    </lineage>
</organism>
<dbReference type="PROSITE" id="PS51677">
    <property type="entry name" value="NODB"/>
    <property type="match status" value="1"/>
</dbReference>
<gene>
    <name evidence="2" type="ORF">C7H19_02475</name>
</gene>
<reference evidence="2 3" key="1">
    <citation type="submission" date="2018-03" db="EMBL/GenBank/DDBJ databases">
        <title>The ancient ancestry and fast evolution of plastids.</title>
        <authorList>
            <person name="Moore K.R."/>
            <person name="Magnabosco C."/>
            <person name="Momper L."/>
            <person name="Gold D.A."/>
            <person name="Bosak T."/>
            <person name="Fournier G.P."/>
        </authorList>
    </citation>
    <scope>NUCLEOTIDE SEQUENCE [LARGE SCALE GENOMIC DNA]</scope>
    <source>
        <strain evidence="2 3">CCALA 016</strain>
    </source>
</reference>
<reference evidence="2 3" key="2">
    <citation type="submission" date="2018-03" db="EMBL/GenBank/DDBJ databases">
        <authorList>
            <person name="Keele B.F."/>
        </authorList>
    </citation>
    <scope>NUCLEOTIDE SEQUENCE [LARGE SCALE GENOMIC DNA]</scope>
    <source>
        <strain evidence="2 3">CCALA 016</strain>
    </source>
</reference>
<dbReference type="AlphaFoldDB" id="A0A2T1M2G6"/>
<evidence type="ECO:0000313" key="2">
    <source>
        <dbReference type="EMBL" id="PSF38939.1"/>
    </source>
</evidence>
<dbReference type="Gene3D" id="3.20.20.370">
    <property type="entry name" value="Glycoside hydrolase/deacetylase"/>
    <property type="match status" value="1"/>
</dbReference>
<dbReference type="GO" id="GO:0005975">
    <property type="term" value="P:carbohydrate metabolic process"/>
    <property type="evidence" value="ECO:0007669"/>
    <property type="project" value="InterPro"/>
</dbReference>
<feature type="domain" description="NodB homology" evidence="1">
    <location>
        <begin position="35"/>
        <end position="235"/>
    </location>
</feature>
<dbReference type="InterPro" id="IPR002509">
    <property type="entry name" value="NODB_dom"/>
</dbReference>
<dbReference type="PANTHER" id="PTHR10587">
    <property type="entry name" value="GLYCOSYL TRANSFERASE-RELATED"/>
    <property type="match status" value="1"/>
</dbReference>
<protein>
    <submittedName>
        <fullName evidence="2">Chitin deacetylase</fullName>
    </submittedName>
</protein>
<comment type="caution">
    <text evidence="2">The sequence shown here is derived from an EMBL/GenBank/DDBJ whole genome shotgun (WGS) entry which is preliminary data.</text>
</comment>
<sequence>MNPTLLTLTILQQALLTQVAKTFPDAVFYKKTTQRLVALTIDDIPTPNEPDDQSTHLILDAIAEHNQSITNPNQQARATFFVISNHLCQETELLQTILDQGHEIGNHGLEDILVAELYPEQFQHHLEQAHHCISGLCGKPLRWYRPGRAFYNPKMLEILRETPDYEPRFALGSMIPLDTNSWSEHPQFTAWYTSQFIFPGSILVLHGGTVTRSENTAIALKTILKTLTEQNYRVVTLSELWDSHR</sequence>